<evidence type="ECO:0000259" key="2">
    <source>
        <dbReference type="Pfam" id="PF08711"/>
    </source>
</evidence>
<dbReference type="SUPFAM" id="SSF47676">
    <property type="entry name" value="Conserved domain common to transcription factors TFIIS, elongin A, CRSP70"/>
    <property type="match status" value="1"/>
</dbReference>
<feature type="compositionally biased region" description="Polar residues" evidence="1">
    <location>
        <begin position="635"/>
        <end position="657"/>
    </location>
</feature>
<feature type="compositionally biased region" description="Basic and acidic residues" evidence="1">
    <location>
        <begin position="693"/>
        <end position="704"/>
    </location>
</feature>
<evidence type="ECO:0000313" key="3">
    <source>
        <dbReference type="EMBL" id="CDW85953.1"/>
    </source>
</evidence>
<name>A0A078AYU6_STYLE</name>
<accession>A0A078AYU6</accession>
<feature type="domain" description="TFIIS N-terminal" evidence="2">
    <location>
        <begin position="96"/>
        <end position="124"/>
    </location>
</feature>
<dbReference type="EMBL" id="CCKQ01014203">
    <property type="protein sequence ID" value="CDW85953.1"/>
    <property type="molecule type" value="Genomic_DNA"/>
</dbReference>
<dbReference type="OrthoDB" id="74754at2759"/>
<feature type="region of interest" description="Disordered" evidence="1">
    <location>
        <begin position="568"/>
        <end position="588"/>
    </location>
</feature>
<dbReference type="InterPro" id="IPR017923">
    <property type="entry name" value="TFIIS_N"/>
</dbReference>
<evidence type="ECO:0000256" key="1">
    <source>
        <dbReference type="SAM" id="MobiDB-lite"/>
    </source>
</evidence>
<gene>
    <name evidence="3" type="primary">Contig9463.g10125</name>
    <name evidence="3" type="ORF">STYLEM_15044</name>
</gene>
<feature type="compositionally biased region" description="Basic residues" evidence="1">
    <location>
        <begin position="613"/>
        <end position="628"/>
    </location>
</feature>
<evidence type="ECO:0000313" key="4">
    <source>
        <dbReference type="Proteomes" id="UP000039865"/>
    </source>
</evidence>
<organism evidence="3 4">
    <name type="scientific">Stylonychia lemnae</name>
    <name type="common">Ciliate</name>
    <dbReference type="NCBI Taxonomy" id="5949"/>
    <lineage>
        <taxon>Eukaryota</taxon>
        <taxon>Sar</taxon>
        <taxon>Alveolata</taxon>
        <taxon>Ciliophora</taxon>
        <taxon>Intramacronucleata</taxon>
        <taxon>Spirotrichea</taxon>
        <taxon>Stichotrichia</taxon>
        <taxon>Sporadotrichida</taxon>
        <taxon>Oxytrichidae</taxon>
        <taxon>Stylonychinae</taxon>
        <taxon>Stylonychia</taxon>
    </lineage>
</organism>
<protein>
    <recommendedName>
        <fullName evidence="2">TFIIS N-terminal domain-containing protein</fullName>
    </recommendedName>
</protein>
<keyword evidence="4" id="KW-1185">Reference proteome</keyword>
<dbReference type="AlphaFoldDB" id="A0A078AYU6"/>
<reference evidence="3 4" key="1">
    <citation type="submission" date="2014-06" db="EMBL/GenBank/DDBJ databases">
        <authorList>
            <person name="Swart Estienne"/>
        </authorList>
    </citation>
    <scope>NUCLEOTIDE SEQUENCE [LARGE SCALE GENOMIC DNA]</scope>
    <source>
        <strain evidence="3 4">130c</strain>
    </source>
</reference>
<dbReference type="InterPro" id="IPR035441">
    <property type="entry name" value="TFIIS/LEDGF_dom_sf"/>
</dbReference>
<feature type="region of interest" description="Disordered" evidence="1">
    <location>
        <begin position="600"/>
        <end position="704"/>
    </location>
</feature>
<sequence length="704" mass="82796">MNLSSLLEDQDQYTMILSQSQGVVSIMQELMRQTQDEFNMQNSCESREEDQILQSISQFFDKILLNESSNEGSKAGRQIDVDNLSIDNLEQIKASLHRLDSIEITKKELKSYQIGKLVNKLYKRYRFKEATQQLNLQCQYKSLIELRNYTLCRSKIYSAYLKNGKKKELIEKIMKLKVDIKTQEKVDAMIQQYTEYEIVLDLQKAKEKSGYQQKKNYTNGSASSLYNRRHDNTTFTLRNLLGLYIGYFNQRNTLEQVKGFEQIGEMIKRIGDFNPLKLPEDHNLINQKIIDRNQERVNIEKKIQKCLRNAKLSKICFCILQRSDQNTVDNQINKLNVKRQVAKKDKDEKEIEKLKGINVKLRNKLKELNTLLEKTLEKANTRKIYKNKETKQQDVGHQIQVKQKELKNSQNQIELYKKEIQQLQGKIEQLSGVDKILALETKLKDSQKEKTDLEKKVKDLEKQHKNQGKALEKLANEEEYQSKMKSLVDELRVWKEKVKKLEVQQEKEEASRKNQSEKIVQVQEENKRYQSQIEQLKAKKGIIDQEIEKESTSKEELERLENEKKLLESQIADEEKKHKIEMKKWDKKISQSEQKLEALNKELKEKEQENRISKHKIKEMRRHLKHNQLKPLNVGSAQGSEQVETNSASQSNHSQVQLAPLSKDNLKKLKDSNITNNDHQEGGNTFMTNGHHQNNDNHHYNQPR</sequence>
<dbReference type="InParanoid" id="A0A078AYU6"/>
<dbReference type="Pfam" id="PF08711">
    <property type="entry name" value="Med26"/>
    <property type="match status" value="1"/>
</dbReference>
<feature type="compositionally biased region" description="Basic and acidic residues" evidence="1">
    <location>
        <begin position="600"/>
        <end position="612"/>
    </location>
</feature>
<feature type="compositionally biased region" description="Polar residues" evidence="1">
    <location>
        <begin position="674"/>
        <end position="688"/>
    </location>
</feature>
<dbReference type="Proteomes" id="UP000039865">
    <property type="component" value="Unassembled WGS sequence"/>
</dbReference>
<proteinExistence type="predicted"/>